<feature type="domain" description="NFACT RNA-binding" evidence="6">
    <location>
        <begin position="452"/>
        <end position="541"/>
    </location>
</feature>
<evidence type="ECO:0000256" key="2">
    <source>
        <dbReference type="ARBA" id="ARBA00022730"/>
    </source>
</evidence>
<dbReference type="Proteomes" id="UP001285636">
    <property type="component" value="Unassembled WGS sequence"/>
</dbReference>
<evidence type="ECO:0000313" key="8">
    <source>
        <dbReference type="Proteomes" id="UP001285636"/>
    </source>
</evidence>
<name>A0AAJ2NN01_ALKPS</name>
<dbReference type="Gene3D" id="2.30.310.10">
    <property type="entry name" value="ibrinogen binding protein from staphylococcus aureus domain"/>
    <property type="match status" value="1"/>
</dbReference>
<dbReference type="GO" id="GO:0000049">
    <property type="term" value="F:tRNA binding"/>
    <property type="evidence" value="ECO:0007669"/>
    <property type="project" value="UniProtKB-UniRule"/>
</dbReference>
<protein>
    <recommendedName>
        <fullName evidence="5">Rqc2 homolog RqcH</fullName>
        <shortName evidence="5">RqcH</shortName>
    </recommendedName>
</protein>
<organism evidence="7 8">
    <name type="scientific">Alkalihalophilus pseudofirmus</name>
    <name type="common">Bacillus pseudofirmus</name>
    <dbReference type="NCBI Taxonomy" id="79885"/>
    <lineage>
        <taxon>Bacteria</taxon>
        <taxon>Bacillati</taxon>
        <taxon>Bacillota</taxon>
        <taxon>Bacilli</taxon>
        <taxon>Bacillales</taxon>
        <taxon>Bacillaceae</taxon>
        <taxon>Alkalihalophilus</taxon>
    </lineage>
</organism>
<gene>
    <name evidence="5" type="primary">rqcH</name>
    <name evidence="7" type="ORF">RYX45_09070</name>
</gene>
<dbReference type="Gene3D" id="3.40.970.40">
    <property type="entry name" value="fibrinogen binding protein from staphylococcus aureus domain like"/>
    <property type="match status" value="1"/>
</dbReference>
<keyword evidence="2 5" id="KW-0699">rRNA-binding</keyword>
<dbReference type="Pfam" id="PF05833">
    <property type="entry name" value="NFACT_N"/>
    <property type="match status" value="1"/>
</dbReference>
<dbReference type="GO" id="GO:0043023">
    <property type="term" value="F:ribosomal large subunit binding"/>
    <property type="evidence" value="ECO:0007669"/>
    <property type="project" value="UniProtKB-UniRule"/>
</dbReference>
<accession>A0AAJ2NN01</accession>
<dbReference type="InterPro" id="IPR051608">
    <property type="entry name" value="RQC_Subunit_NEMF"/>
</dbReference>
<feature type="coiled-coil region" evidence="5">
    <location>
        <begin position="295"/>
        <end position="322"/>
    </location>
</feature>
<dbReference type="InterPro" id="IPR008532">
    <property type="entry name" value="NFACT_RNA-bd"/>
</dbReference>
<evidence type="ECO:0000259" key="6">
    <source>
        <dbReference type="Pfam" id="PF05670"/>
    </source>
</evidence>
<dbReference type="HAMAP" id="MF_00844_B">
    <property type="entry name" value="RqcH_B"/>
    <property type="match status" value="1"/>
</dbReference>
<comment type="subunit">
    <text evidence="5">Associates with stalled 50S ribosomal subunits. Binds to RqcP.</text>
</comment>
<keyword evidence="3 5" id="KW-0694">RNA-binding</keyword>
<comment type="similarity">
    <text evidence="5">Belongs to the NEMF family.</text>
</comment>
<dbReference type="AlphaFoldDB" id="A0AAJ2NN01"/>
<dbReference type="InterPro" id="IPR043682">
    <property type="entry name" value="RqcH_bacterial"/>
</dbReference>
<comment type="function">
    <text evidence="5">Key component of the ribosome quality control system (RQC), a ribosome-associated complex that mediates the extraction of incompletely synthesized nascent chains from stalled ribosomes and their subsequent degradation. RqcH recruits Ala-charged tRNA, and with RqcP directs the elongation of stalled nascent chains on 50S ribosomal subunits, leading to non-templated C-terminal alanine extensions (Ala tail). The Ala tail promotes nascent chain degradation. May add between 1 and at least 8 Ala residues. Binds to stalled 50S ribosomal subunits.</text>
</comment>
<dbReference type="PANTHER" id="PTHR15239:SF6">
    <property type="entry name" value="RIBOSOME QUALITY CONTROL COMPLEX SUBUNIT NEMF"/>
    <property type="match status" value="1"/>
</dbReference>
<keyword evidence="5" id="KW-0175">Coiled coil</keyword>
<evidence type="ECO:0000256" key="1">
    <source>
        <dbReference type="ARBA" id="ARBA00022555"/>
    </source>
</evidence>
<dbReference type="EMBL" id="JAWJAY010000001">
    <property type="protein sequence ID" value="MDV2885334.1"/>
    <property type="molecule type" value="Genomic_DNA"/>
</dbReference>
<keyword evidence="4 5" id="KW-0648">Protein biosynthesis</keyword>
<dbReference type="GO" id="GO:0072344">
    <property type="term" value="P:rescue of stalled ribosome"/>
    <property type="evidence" value="ECO:0007669"/>
    <property type="project" value="UniProtKB-UniRule"/>
</dbReference>
<evidence type="ECO:0000256" key="5">
    <source>
        <dbReference type="HAMAP-Rule" id="MF_00844"/>
    </source>
</evidence>
<evidence type="ECO:0000256" key="3">
    <source>
        <dbReference type="ARBA" id="ARBA00022884"/>
    </source>
</evidence>
<keyword evidence="1 5" id="KW-0820">tRNA-binding</keyword>
<proteinExistence type="inferred from homology"/>
<dbReference type="Gene3D" id="1.10.8.50">
    <property type="match status" value="1"/>
</dbReference>
<sequence>MSFDGIMTRAITHELSHTLQSGRISKIYQPFKTELVFTIRANGANHQLLMSANASFARIHLTNEKYTNPEKPPMFCMLLRKHLEGGIIESIEQIDMERIIEMTIRNKDELGDVQSKKLIIEIMGRHSNIMLVDADSGVILDSIKHVSLSQSSYRTVLPGQLYKRPPEQEKQNPLDLDESAVLKEMDFNQGKLDRQLVDRFSGLSPLVAKEIIDRSGMSNRQTLPQAFLEVFSSVKDHEYTPQMIEADGKEYFSVIDLHHLNGEQRLFPTISNMLDRFFYGKAERDRVKQQAFDLEKMLRNEYQKNKKKLVKLERTLTDADKAKEYQKYGELLTANLYSVKRGDKKIEVIDYYEEEQPTIEIKLDPLKSPSDNAQAYFKKYNKAKNSVQVVLEQMEQTREDIDYLDQLIQQMESASPRDIEEIREELIEQGYLKRRQKPSKKKKKEEKPQLEVYTSSSDLTFYVGKNNKQNDYLTNKFARQDEIWLHTKDIPGSHVVIRSTDPDEQTIIEAATVAAFFSKARQSSSVPVDYTKIRHVKKPNGSKPGFVTYDQQTTVFVTPDEDLVLSLRAKQTT</sequence>
<reference evidence="7" key="1">
    <citation type="submission" date="2023-10" db="EMBL/GenBank/DDBJ databases">
        <title>Screening of Alkalihalophilus pseudofirmusBZ-TG-HK211 and Its Alleviation of Salt Stress on Rapeseed Growth.</title>
        <authorList>
            <person name="Zhao B."/>
            <person name="Guo T."/>
        </authorList>
    </citation>
    <scope>NUCLEOTIDE SEQUENCE</scope>
    <source>
        <strain evidence="7">BZ-TG-HK211</strain>
    </source>
</reference>
<dbReference type="PANTHER" id="PTHR15239">
    <property type="entry name" value="NUCLEAR EXPORT MEDIATOR FACTOR NEMF"/>
    <property type="match status" value="1"/>
</dbReference>
<dbReference type="RefSeq" id="WP_075682628.1">
    <property type="nucleotide sequence ID" value="NZ_CP144224.1"/>
</dbReference>
<feature type="coiled-coil region" evidence="5">
    <location>
        <begin position="380"/>
        <end position="414"/>
    </location>
</feature>
<comment type="caution">
    <text evidence="7">The sequence shown here is derived from an EMBL/GenBank/DDBJ whole genome shotgun (WGS) entry which is preliminary data.</text>
</comment>
<dbReference type="GO" id="GO:1990112">
    <property type="term" value="C:RQC complex"/>
    <property type="evidence" value="ECO:0007669"/>
    <property type="project" value="TreeGrafter"/>
</dbReference>
<evidence type="ECO:0000256" key="4">
    <source>
        <dbReference type="ARBA" id="ARBA00022917"/>
    </source>
</evidence>
<dbReference type="Pfam" id="PF05670">
    <property type="entry name" value="NFACT-R_1"/>
    <property type="match status" value="1"/>
</dbReference>
<dbReference type="FunFam" id="2.30.310.10:FF:000004">
    <property type="entry name" value="Fibronectin-binding protein A"/>
    <property type="match status" value="1"/>
</dbReference>
<dbReference type="GO" id="GO:0019843">
    <property type="term" value="F:rRNA binding"/>
    <property type="evidence" value="ECO:0007669"/>
    <property type="project" value="UniProtKB-UniRule"/>
</dbReference>
<evidence type="ECO:0000313" key="7">
    <source>
        <dbReference type="EMBL" id="MDV2885334.1"/>
    </source>
</evidence>